<proteinExistence type="inferred from homology"/>
<dbReference type="InterPro" id="IPR033469">
    <property type="entry name" value="CYTH-like_dom_sf"/>
</dbReference>
<feature type="compositionally biased region" description="Low complexity" evidence="8">
    <location>
        <begin position="1031"/>
        <end position="1045"/>
    </location>
</feature>
<organism evidence="13">
    <name type="scientific">uncultured Gemmatimonadota bacterium</name>
    <dbReference type="NCBI Taxonomy" id="203437"/>
    <lineage>
        <taxon>Bacteria</taxon>
        <taxon>Pseudomonadati</taxon>
        <taxon>Gemmatimonadota</taxon>
        <taxon>environmental samples</taxon>
    </lineage>
</organism>
<accession>A0A6J4NDB4</accession>
<dbReference type="Gene3D" id="3.30.870.10">
    <property type="entry name" value="Endonuclease Chain A"/>
    <property type="match status" value="2"/>
</dbReference>
<keyword evidence="5 6" id="KW-0067">ATP-binding</keyword>
<evidence type="ECO:0000259" key="10">
    <source>
        <dbReference type="Pfam" id="PF13089"/>
    </source>
</evidence>
<feature type="domain" description="Polyphosphate kinase C-terminal" evidence="11">
    <location>
        <begin position="873"/>
        <end position="1034"/>
    </location>
</feature>
<protein>
    <recommendedName>
        <fullName evidence="6 7">Polyphosphate kinase</fullName>
        <ecNumber evidence="6 7">2.7.4.1</ecNumber>
    </recommendedName>
    <alternativeName>
        <fullName evidence="6">ATP-polyphosphate phosphotransferase</fullName>
    </alternativeName>
    <alternativeName>
        <fullName evidence="6">Polyphosphoric acid kinase</fullName>
    </alternativeName>
</protein>
<feature type="binding site" evidence="6">
    <location>
        <position position="962"/>
    </location>
    <ligand>
        <name>ATP</name>
        <dbReference type="ChEBI" id="CHEBI:30616"/>
    </ligand>
</feature>
<feature type="binding site" evidence="6">
    <location>
        <position position="775"/>
    </location>
    <ligand>
        <name>Mg(2+)</name>
        <dbReference type="ChEBI" id="CHEBI:18420"/>
    </ligand>
</feature>
<dbReference type="InterPro" id="IPR024953">
    <property type="entry name" value="PP_kinase_middle"/>
</dbReference>
<gene>
    <name evidence="6" type="primary">ppk</name>
    <name evidence="13" type="ORF">AVDCRST_MAG89-5468</name>
</gene>
<dbReference type="AlphaFoldDB" id="A0A6J4NDB4"/>
<dbReference type="Gene3D" id="1.20.58.310">
    <property type="entry name" value="Polyphosphate kinase N-terminal domain"/>
    <property type="match status" value="1"/>
</dbReference>
<dbReference type="Pfam" id="PF13090">
    <property type="entry name" value="PP_kinase_C"/>
    <property type="match status" value="1"/>
</dbReference>
<feature type="domain" description="Polyphosphate kinase C-terminal" evidence="12">
    <location>
        <begin position="701"/>
        <end position="864"/>
    </location>
</feature>
<evidence type="ECO:0000256" key="2">
    <source>
        <dbReference type="ARBA" id="ARBA00022679"/>
    </source>
</evidence>
<feature type="binding site" evidence="6">
    <location>
        <position position="745"/>
    </location>
    <ligand>
        <name>Mg(2+)</name>
        <dbReference type="ChEBI" id="CHEBI:18420"/>
    </ligand>
</feature>
<reference evidence="13" key="1">
    <citation type="submission" date="2020-02" db="EMBL/GenBank/DDBJ databases">
        <authorList>
            <person name="Meier V. D."/>
        </authorList>
    </citation>
    <scope>NUCLEOTIDE SEQUENCE</scope>
    <source>
        <strain evidence="13">AVDCRST_MAG89</strain>
    </source>
</reference>
<evidence type="ECO:0000256" key="8">
    <source>
        <dbReference type="SAM" id="MobiDB-lite"/>
    </source>
</evidence>
<evidence type="ECO:0000259" key="12">
    <source>
        <dbReference type="Pfam" id="PF17941"/>
    </source>
</evidence>
<feature type="region of interest" description="Disordered" evidence="8">
    <location>
        <begin position="1"/>
        <end position="39"/>
    </location>
</feature>
<keyword evidence="3 6" id="KW-0547">Nucleotide-binding</keyword>
<keyword evidence="6" id="KW-0460">Magnesium</keyword>
<dbReference type="GO" id="GO:0046872">
    <property type="term" value="F:metal ion binding"/>
    <property type="evidence" value="ECO:0007669"/>
    <property type="project" value="UniProtKB-KW"/>
</dbReference>
<comment type="PTM">
    <text evidence="6 7">An intermediate of this reaction is the autophosphorylated ppk in which a phosphate is covalently linked to a histidine residue through a N-P bond.</text>
</comment>
<feature type="binding site" evidence="6">
    <location>
        <position position="414"/>
    </location>
    <ligand>
        <name>ATP</name>
        <dbReference type="ChEBI" id="CHEBI:30616"/>
    </ligand>
</feature>
<evidence type="ECO:0000259" key="9">
    <source>
        <dbReference type="Pfam" id="PF02503"/>
    </source>
</evidence>
<sequence>MNHDDPLPDGPAAGRYEPGTPGALDRIATDPAPDTLAAGPTRTASFRDVYFDTVEGDLERRGAWACVRHHGHGAATFAVRTGHEAEYGRIVALDGVGGDPAALFAGSTEPAVLLRALVDPARLVPRVEIETHRRVRPLSSPEGDVAQVAADTMLAREGDRRAQLEEVAILPQAGDPERIASSLRHEYGLRLIAEDRVDRARLALREHELNGLETAVRSARRVAVVALDDGRMALRRDRASLRVPSTQGTGEDAARQVLRDCFGQDGARVRLLGTGSGSGASASVEVWLAEGASGPAEEAGCEIVHMPLDEILASVGSPALRDRDTLAALHVVARAGLTIRAPEGDAGDEERRARVTLASAPDPDAEAARLLPTGTLLNMELSILAFNRRVLELAESARVPLLERVRFLGIFGANLDEFFRVRVSGFKRQVALGSHKRTIDGVTPQDQLDAIGIRARRLMDRAYQLLDEALLPQLAERGIRVVSPGELTADERAYVRERFERDALPVLMPLTAGPGYPFPHIRNLRPALAGLVRDPRGGEPRLGIVELPDGVNRFIHLPNSRRFVALEEVIREHFPALYPGLEVESPRVFRVTRSAELHLDRKEVEDLLHAVEEQVRKRRFRPVVRLEVERGMPGGVRAMLLRELQYEAPSIVSALGEQDVYEVPGLVDLRGIRELADVEAEGLHFPPAPPPRTPLDPRRTVFEQLREREVLVSFPEDSFQATVERLVVDAAEDPDVLAIKLALYRTNTRSRIVEALTRAASAGKQVVALVELTARFDELSNIHWARYLRSFGIHVIYGAPDLKVHAKIALVVRRESDALRQYVYIGTGNLNASTATFYTDLGLMTASPALAAELNGVFNGLTGGAAPADFEHLLVAPYTMRRRFVEMIGREAEHAAAGRRGWIRAKFNGLADREIIAALYQASQAGVRIDLLVRGMCSLRPGVLGLSEHIRVYSALGRHLEHSRIFRFENGGEPEYYIGSADWRTRNLSRRVEVAVPIRDPGHRARLDGILDEDLARPDLWELGADGTYYQRPQPAPRQGAPARSGPERRAIITADV</sequence>
<keyword evidence="4 6" id="KW-0418">Kinase</keyword>
<dbReference type="InterPro" id="IPR036832">
    <property type="entry name" value="PPK_N_dom_sf"/>
</dbReference>
<keyword evidence="1 6" id="KW-0597">Phosphoprotein</keyword>
<dbReference type="Gene3D" id="3.30.1840.10">
    <property type="entry name" value="Polyphosphate kinase middle domain"/>
    <property type="match status" value="1"/>
</dbReference>
<dbReference type="Gene3D" id="2.40.320.10">
    <property type="entry name" value="Hypothetical Protein Pfu-838710-001"/>
    <property type="match status" value="1"/>
</dbReference>
<dbReference type="Pfam" id="PF13089">
    <property type="entry name" value="PP_kinase_N"/>
    <property type="match status" value="1"/>
</dbReference>
<dbReference type="PANTHER" id="PTHR30218:SF0">
    <property type="entry name" value="POLYPHOSPHATE KINASE"/>
    <property type="match status" value="1"/>
</dbReference>
<evidence type="ECO:0000256" key="4">
    <source>
        <dbReference type="ARBA" id="ARBA00022777"/>
    </source>
</evidence>
<evidence type="ECO:0000313" key="13">
    <source>
        <dbReference type="EMBL" id="CAA9382015.1"/>
    </source>
</evidence>
<dbReference type="NCBIfam" id="NF003921">
    <property type="entry name" value="PRK05443.2-2"/>
    <property type="match status" value="1"/>
</dbReference>
<dbReference type="SUPFAM" id="SSF143724">
    <property type="entry name" value="PHP14-like"/>
    <property type="match status" value="1"/>
</dbReference>
<dbReference type="GO" id="GO:0008976">
    <property type="term" value="F:polyphosphate kinase activity"/>
    <property type="evidence" value="ECO:0007669"/>
    <property type="project" value="UniProtKB-UniRule"/>
</dbReference>
<dbReference type="GO" id="GO:0006799">
    <property type="term" value="P:polyphosphate biosynthetic process"/>
    <property type="evidence" value="ECO:0007669"/>
    <property type="project" value="UniProtKB-UniRule"/>
</dbReference>
<comment type="similarity">
    <text evidence="6 7">Belongs to the polyphosphate kinase 1 (PPK1) family.</text>
</comment>
<keyword evidence="2 6" id="KW-0808">Transferase</keyword>
<dbReference type="CDD" id="cd09168">
    <property type="entry name" value="PLDc_PaPPK1_C2_like"/>
    <property type="match status" value="1"/>
</dbReference>
<evidence type="ECO:0000256" key="7">
    <source>
        <dbReference type="RuleBase" id="RU003800"/>
    </source>
</evidence>
<evidence type="ECO:0000256" key="5">
    <source>
        <dbReference type="ARBA" id="ARBA00022840"/>
    </source>
</evidence>
<feature type="region of interest" description="Disordered" evidence="8">
    <location>
        <begin position="1027"/>
        <end position="1057"/>
    </location>
</feature>
<evidence type="ECO:0000256" key="6">
    <source>
        <dbReference type="HAMAP-Rule" id="MF_00347"/>
    </source>
</evidence>
<dbReference type="Pfam" id="PF17941">
    <property type="entry name" value="PP_kinase_C_1"/>
    <property type="match status" value="1"/>
</dbReference>
<dbReference type="GO" id="GO:0005524">
    <property type="term" value="F:ATP binding"/>
    <property type="evidence" value="ECO:0007669"/>
    <property type="project" value="UniProtKB-KW"/>
</dbReference>
<dbReference type="InterPro" id="IPR025200">
    <property type="entry name" value="PPK_C_dom2"/>
</dbReference>
<feature type="binding site" evidence="6">
    <location>
        <position position="934"/>
    </location>
    <ligand>
        <name>ATP</name>
        <dbReference type="ChEBI" id="CHEBI:30616"/>
    </ligand>
</feature>
<dbReference type="InterPro" id="IPR025198">
    <property type="entry name" value="PPK_N_dom"/>
</dbReference>
<feature type="domain" description="Polyphosphate kinase N-terminal" evidence="10">
    <location>
        <begin position="377"/>
        <end position="481"/>
    </location>
</feature>
<name>A0A6J4NDB4_9BACT</name>
<dbReference type="Pfam" id="PF02503">
    <property type="entry name" value="PP_kinase"/>
    <property type="match status" value="1"/>
</dbReference>
<dbReference type="SUPFAM" id="SSF140356">
    <property type="entry name" value="PPK N-terminal domain-like"/>
    <property type="match status" value="1"/>
</dbReference>
<dbReference type="EC" id="2.7.4.1" evidence="6 7"/>
<feature type="binding site" evidence="6">
    <location>
        <position position="838"/>
    </location>
    <ligand>
        <name>ATP</name>
        <dbReference type="ChEBI" id="CHEBI:30616"/>
    </ligand>
</feature>
<evidence type="ECO:0000256" key="3">
    <source>
        <dbReference type="ARBA" id="ARBA00022741"/>
    </source>
</evidence>
<dbReference type="InterPro" id="IPR003414">
    <property type="entry name" value="PP_kinase"/>
</dbReference>
<dbReference type="InterPro" id="IPR041108">
    <property type="entry name" value="PP_kinase_C_1"/>
</dbReference>
<dbReference type="NCBIfam" id="TIGR03705">
    <property type="entry name" value="poly_P_kin"/>
    <property type="match status" value="1"/>
</dbReference>
<dbReference type="SUPFAM" id="SSF55154">
    <property type="entry name" value="CYTH-like phosphatases"/>
    <property type="match status" value="1"/>
</dbReference>
<dbReference type="SUPFAM" id="SSF56024">
    <property type="entry name" value="Phospholipase D/nuclease"/>
    <property type="match status" value="2"/>
</dbReference>
<evidence type="ECO:0000256" key="1">
    <source>
        <dbReference type="ARBA" id="ARBA00022553"/>
    </source>
</evidence>
<evidence type="ECO:0000259" key="11">
    <source>
        <dbReference type="Pfam" id="PF13090"/>
    </source>
</evidence>
<feature type="domain" description="Polyphosphate kinase middle" evidence="9">
    <location>
        <begin position="491"/>
        <end position="672"/>
    </location>
</feature>
<keyword evidence="6" id="KW-0479">Metal-binding</keyword>
<comment type="function">
    <text evidence="6 7">Catalyzes the reversible transfer of the terminal phosphate of ATP to form a long-chain polyphosphate (polyP).</text>
</comment>
<dbReference type="GO" id="GO:0009358">
    <property type="term" value="C:polyphosphate kinase complex"/>
    <property type="evidence" value="ECO:0007669"/>
    <property type="project" value="InterPro"/>
</dbReference>
<comment type="cofactor">
    <cofactor evidence="6">
        <name>Mg(2+)</name>
        <dbReference type="ChEBI" id="CHEBI:18420"/>
    </cofactor>
</comment>
<dbReference type="HAMAP" id="MF_00347">
    <property type="entry name" value="Polyphosphate_kinase"/>
    <property type="match status" value="1"/>
</dbReference>
<dbReference type="EMBL" id="CADCTV010001143">
    <property type="protein sequence ID" value="CAA9382015.1"/>
    <property type="molecule type" value="Genomic_DNA"/>
</dbReference>
<feature type="active site" description="Phosphohistidine intermediate" evidence="6">
    <location>
        <position position="805"/>
    </location>
</feature>
<dbReference type="PANTHER" id="PTHR30218">
    <property type="entry name" value="POLYPHOSPHATE KINASE"/>
    <property type="match status" value="1"/>
</dbReference>
<comment type="catalytic activity">
    <reaction evidence="6 7">
        <text>[phosphate](n) + ATP = [phosphate](n+1) + ADP</text>
        <dbReference type="Rhea" id="RHEA:19573"/>
        <dbReference type="Rhea" id="RHEA-COMP:9859"/>
        <dbReference type="Rhea" id="RHEA-COMP:14280"/>
        <dbReference type="ChEBI" id="CHEBI:16838"/>
        <dbReference type="ChEBI" id="CHEBI:30616"/>
        <dbReference type="ChEBI" id="CHEBI:456216"/>
        <dbReference type="EC" id="2.7.4.1"/>
    </reaction>
</comment>
<dbReference type="InterPro" id="IPR036830">
    <property type="entry name" value="PP_kinase_middle_dom_sf"/>
</dbReference>